<gene>
    <name evidence="2" type="ORF">L195_g011166</name>
</gene>
<organism evidence="2 3">
    <name type="scientific">Trifolium pratense</name>
    <name type="common">Red clover</name>
    <dbReference type="NCBI Taxonomy" id="57577"/>
    <lineage>
        <taxon>Eukaryota</taxon>
        <taxon>Viridiplantae</taxon>
        <taxon>Streptophyta</taxon>
        <taxon>Embryophyta</taxon>
        <taxon>Tracheophyta</taxon>
        <taxon>Spermatophyta</taxon>
        <taxon>Magnoliopsida</taxon>
        <taxon>eudicotyledons</taxon>
        <taxon>Gunneridae</taxon>
        <taxon>Pentapetalae</taxon>
        <taxon>rosids</taxon>
        <taxon>fabids</taxon>
        <taxon>Fabales</taxon>
        <taxon>Fabaceae</taxon>
        <taxon>Papilionoideae</taxon>
        <taxon>50 kb inversion clade</taxon>
        <taxon>NPAAA clade</taxon>
        <taxon>Hologalegina</taxon>
        <taxon>IRL clade</taxon>
        <taxon>Trifolieae</taxon>
        <taxon>Trifolium</taxon>
    </lineage>
</organism>
<dbReference type="InterPro" id="IPR011692">
    <property type="entry name" value="Stress_up-reg_Nod19"/>
</dbReference>
<dbReference type="EMBL" id="ASHM01006892">
    <property type="protein sequence ID" value="PNY14485.1"/>
    <property type="molecule type" value="Genomic_DNA"/>
</dbReference>
<evidence type="ECO:0008006" key="4">
    <source>
        <dbReference type="Google" id="ProtNLM"/>
    </source>
</evidence>
<accession>A0A2K3PGW1</accession>
<feature type="signal peptide" evidence="1">
    <location>
        <begin position="1"/>
        <end position="30"/>
    </location>
</feature>
<dbReference type="Pfam" id="PF07712">
    <property type="entry name" value="SURNod19"/>
    <property type="match status" value="1"/>
</dbReference>
<proteinExistence type="predicted"/>
<dbReference type="PANTHER" id="PTHR33390">
    <property type="entry name" value="STRESS UP-REGULATED NOD 19 PROTEIN"/>
    <property type="match status" value="1"/>
</dbReference>
<feature type="chain" id="PRO_5014378559" description="Stress up-regulated Nod 19 protein" evidence="1">
    <location>
        <begin position="31"/>
        <end position="414"/>
    </location>
</feature>
<reference evidence="2 3" key="2">
    <citation type="journal article" date="2017" name="Front. Plant Sci.">
        <title>Gene Classification and Mining of Molecular Markers Useful in Red Clover (Trifolium pratense) Breeding.</title>
        <authorList>
            <person name="Istvanek J."/>
            <person name="Dluhosova J."/>
            <person name="Dluhos P."/>
            <person name="Patkova L."/>
            <person name="Nedelnik J."/>
            <person name="Repkova J."/>
        </authorList>
    </citation>
    <scope>NUCLEOTIDE SEQUENCE [LARGE SCALE GENOMIC DNA]</scope>
    <source>
        <strain evidence="3">cv. Tatra</strain>
        <tissue evidence="2">Young leaves</tissue>
    </source>
</reference>
<sequence length="414" mass="46085">MGFVSQDWMFSSAILVLVLMLVMLVPPCSSTASKNTENNVKTTVYLSPKIELSPGFISNKIYYDVEFPKGHVALKSFQAELVDESGNSVPLQETYLHHWIVLRYRQPKNATNQTGIIIERNDGVCQGDTVDETFGRGAETRGTNPYIPDPYGLEIGNPSNIQEGYDEKWIINVLAIDTRGVEDRVGCYECRCDLYNHTSINAFTGKPLTPSYKGGLGCCPDNAQCRMKKGFWGPKNTLYLKYTIKWVNWDEFVIPVKIYLLDVTDHLKISYNYKSTGMSIKHTCKTEYQVKPCNKSHVGGCVDVKRASVPINTAGYIVYGVAHQHVGAIRSTLYGQDGRVICNSFPTYGTGMEAGNEKGFVVGMSACYPKPGSVKLFDGEILTAEALYNNSIEHTGVMGHFYILVAEKLPHHHV</sequence>
<dbReference type="AlphaFoldDB" id="A0A2K3PGW1"/>
<protein>
    <recommendedName>
        <fullName evidence="4">Stress up-regulated Nod 19 protein</fullName>
    </recommendedName>
</protein>
<evidence type="ECO:0000313" key="2">
    <source>
        <dbReference type="EMBL" id="PNY14485.1"/>
    </source>
</evidence>
<evidence type="ECO:0000313" key="3">
    <source>
        <dbReference type="Proteomes" id="UP000236291"/>
    </source>
</evidence>
<keyword evidence="1" id="KW-0732">Signal</keyword>
<evidence type="ECO:0000256" key="1">
    <source>
        <dbReference type="SAM" id="SignalP"/>
    </source>
</evidence>
<name>A0A2K3PGW1_TRIPR</name>
<dbReference type="Proteomes" id="UP000236291">
    <property type="component" value="Unassembled WGS sequence"/>
</dbReference>
<dbReference type="PANTHER" id="PTHR33390:SF5">
    <property type="entry name" value="STRESS UP-REGULATED NOD 19-RELATED"/>
    <property type="match status" value="1"/>
</dbReference>
<reference evidence="2 3" key="1">
    <citation type="journal article" date="2014" name="Am. J. Bot.">
        <title>Genome assembly and annotation for red clover (Trifolium pratense; Fabaceae).</title>
        <authorList>
            <person name="Istvanek J."/>
            <person name="Jaros M."/>
            <person name="Krenek A."/>
            <person name="Repkova J."/>
        </authorList>
    </citation>
    <scope>NUCLEOTIDE SEQUENCE [LARGE SCALE GENOMIC DNA]</scope>
    <source>
        <strain evidence="3">cv. Tatra</strain>
        <tissue evidence="2">Young leaves</tissue>
    </source>
</reference>
<dbReference type="STRING" id="57577.A0A2K3PGW1"/>
<comment type="caution">
    <text evidence="2">The sequence shown here is derived from an EMBL/GenBank/DDBJ whole genome shotgun (WGS) entry which is preliminary data.</text>
</comment>